<dbReference type="PROSITE" id="PS51259">
    <property type="entry name" value="MHD2"/>
    <property type="match status" value="1"/>
</dbReference>
<evidence type="ECO:0000256" key="4">
    <source>
        <dbReference type="ARBA" id="ARBA00022483"/>
    </source>
</evidence>
<evidence type="ECO:0000256" key="5">
    <source>
        <dbReference type="ARBA" id="ARBA00022490"/>
    </source>
</evidence>
<dbReference type="GeneID" id="6757865"/>
<evidence type="ECO:0000256" key="2">
    <source>
        <dbReference type="ARBA" id="ARBA00004603"/>
    </source>
</evidence>
<dbReference type="FunCoup" id="B3S8D8">
    <property type="interactions" value="361"/>
</dbReference>
<comment type="similarity">
    <text evidence="3">Belongs to the unc-13 family.</text>
</comment>
<dbReference type="InterPro" id="IPR014772">
    <property type="entry name" value="Munc13_dom-2"/>
</dbReference>
<keyword evidence="4" id="KW-0268">Exocytosis</keyword>
<dbReference type="Gene3D" id="2.60.40.150">
    <property type="entry name" value="C2 domain"/>
    <property type="match status" value="3"/>
</dbReference>
<dbReference type="PROSITE" id="PS51258">
    <property type="entry name" value="MHD1"/>
    <property type="match status" value="1"/>
</dbReference>
<dbReference type="InterPro" id="IPR052095">
    <property type="entry name" value="UNC-13_domain"/>
</dbReference>
<dbReference type="AlphaFoldDB" id="B3S8D8"/>
<accession>B3S8D8</accession>
<evidence type="ECO:0000313" key="11">
    <source>
        <dbReference type="EMBL" id="EDV20863.1"/>
    </source>
</evidence>
<dbReference type="InParanoid" id="B3S8D8"/>
<dbReference type="Proteomes" id="UP000009022">
    <property type="component" value="Unassembled WGS sequence"/>
</dbReference>
<dbReference type="KEGG" id="tad:TRIADDRAFT_60504"/>
<evidence type="ECO:0000256" key="7">
    <source>
        <dbReference type="SAM" id="MobiDB-lite"/>
    </source>
</evidence>
<evidence type="ECO:0000256" key="3">
    <source>
        <dbReference type="ARBA" id="ARBA00005823"/>
    </source>
</evidence>
<evidence type="ECO:0000259" key="8">
    <source>
        <dbReference type="PROSITE" id="PS50004"/>
    </source>
</evidence>
<feature type="compositionally biased region" description="Basic residues" evidence="7">
    <location>
        <begin position="158"/>
        <end position="168"/>
    </location>
</feature>
<dbReference type="SUPFAM" id="SSF49562">
    <property type="entry name" value="C2 domain (Calcium/lipid-binding domain, CaLB)"/>
    <property type="match status" value="2"/>
</dbReference>
<dbReference type="PhylomeDB" id="B3S8D8"/>
<dbReference type="Gene3D" id="1.10.357.50">
    <property type="match status" value="1"/>
</dbReference>
<keyword evidence="5" id="KW-0963">Cytoplasm</keyword>
<comment type="subcellular location">
    <subcellularLocation>
        <location evidence="1">Cytoplasm</location>
    </subcellularLocation>
    <subcellularLocation>
        <location evidence="2">Late endosome</location>
    </subcellularLocation>
</comment>
<feature type="compositionally biased region" description="Low complexity" evidence="7">
    <location>
        <begin position="170"/>
        <end position="185"/>
    </location>
</feature>
<dbReference type="GO" id="GO:0099503">
    <property type="term" value="C:secretory vesicle"/>
    <property type="evidence" value="ECO:0000318"/>
    <property type="project" value="GO_Central"/>
</dbReference>
<dbReference type="OrthoDB" id="7976202at2759"/>
<dbReference type="InterPro" id="IPR000008">
    <property type="entry name" value="C2_dom"/>
</dbReference>
<evidence type="ECO:0000313" key="12">
    <source>
        <dbReference type="Proteomes" id="UP000009022"/>
    </source>
</evidence>
<dbReference type="InterPro" id="IPR035892">
    <property type="entry name" value="C2_domain_sf"/>
</dbReference>
<dbReference type="RefSeq" id="XP_002116507.1">
    <property type="nucleotide sequence ID" value="XM_002116471.1"/>
</dbReference>
<dbReference type="PANTHER" id="PTHR45999">
    <property type="entry name" value="UNC-13-4A, ISOFORM B"/>
    <property type="match status" value="1"/>
</dbReference>
<keyword evidence="6" id="KW-0967">Endosome</keyword>
<evidence type="ECO:0000256" key="6">
    <source>
        <dbReference type="ARBA" id="ARBA00022753"/>
    </source>
</evidence>
<dbReference type="GO" id="GO:0006887">
    <property type="term" value="P:exocytosis"/>
    <property type="evidence" value="ECO:0007669"/>
    <property type="project" value="UniProtKB-KW"/>
</dbReference>
<organism evidence="11 12">
    <name type="scientific">Trichoplax adhaerens</name>
    <name type="common">Trichoplax reptans</name>
    <dbReference type="NCBI Taxonomy" id="10228"/>
    <lineage>
        <taxon>Eukaryota</taxon>
        <taxon>Metazoa</taxon>
        <taxon>Placozoa</taxon>
        <taxon>Uniplacotomia</taxon>
        <taxon>Trichoplacea</taxon>
        <taxon>Trichoplacidae</taxon>
        <taxon>Trichoplax</taxon>
    </lineage>
</organism>
<dbReference type="SMART" id="SM00239">
    <property type="entry name" value="C2"/>
    <property type="match status" value="2"/>
</dbReference>
<feature type="domain" description="C2" evidence="8">
    <location>
        <begin position="917"/>
        <end position="1042"/>
    </location>
</feature>
<evidence type="ECO:0000256" key="1">
    <source>
        <dbReference type="ARBA" id="ARBA00004496"/>
    </source>
</evidence>
<dbReference type="EMBL" id="DS985256">
    <property type="protein sequence ID" value="EDV20863.1"/>
    <property type="molecule type" value="Genomic_DNA"/>
</dbReference>
<protein>
    <recommendedName>
        <fullName evidence="13">BAI1-associated protein 3</fullName>
    </recommendedName>
</protein>
<feature type="domain" description="MHD1" evidence="9">
    <location>
        <begin position="558"/>
        <end position="680"/>
    </location>
</feature>
<evidence type="ECO:0008006" key="13">
    <source>
        <dbReference type="Google" id="ProtNLM"/>
    </source>
</evidence>
<dbReference type="OMA" id="AMCYSEM"/>
<reference evidence="11 12" key="1">
    <citation type="journal article" date="2008" name="Nature">
        <title>The Trichoplax genome and the nature of placozoans.</title>
        <authorList>
            <person name="Srivastava M."/>
            <person name="Begovic E."/>
            <person name="Chapman J."/>
            <person name="Putnam N.H."/>
            <person name="Hellsten U."/>
            <person name="Kawashima T."/>
            <person name="Kuo A."/>
            <person name="Mitros T."/>
            <person name="Salamov A."/>
            <person name="Carpenter M.L."/>
            <person name="Signorovitch A.Y."/>
            <person name="Moreno M.A."/>
            <person name="Kamm K."/>
            <person name="Grimwood J."/>
            <person name="Schmutz J."/>
            <person name="Shapiro H."/>
            <person name="Grigoriev I.V."/>
            <person name="Buss L.W."/>
            <person name="Schierwater B."/>
            <person name="Dellaporta S.L."/>
            <person name="Rokhsar D.S."/>
        </authorList>
    </citation>
    <scope>NUCLEOTIDE SEQUENCE [LARGE SCALE GENOMIC DNA]</scope>
    <source>
        <strain evidence="11 12">Grell-BS-1999</strain>
    </source>
</reference>
<evidence type="ECO:0000259" key="10">
    <source>
        <dbReference type="PROSITE" id="PS51259"/>
    </source>
</evidence>
<dbReference type="HOGENOM" id="CLU_003295_2_0_1"/>
<proteinExistence type="inferred from homology"/>
<sequence>MPKKELVNSRVRKSMVDDHLLNQQQLKLPANIKKAQPQFKLEKSDQEKWKSVCGGEVMYIIIHRFGTDDFNQSTKGLLNYIKEVFGFDNGKFNDLFQTAKERPHPKRLVKVEVLQARDLEAKDVNGYSDPFCMLGIVKNTDVDFRRDIPAQRGGSLRTKNKKEKKPKRCSSSSSSSINSFSSSGSLATDINKYDHFRDHDDDVTVLDAASKVMKIKGVTGISRYFKQVLQSATTGSDESVDDFLGCIDIPLSEISAMGTEGWYDLQARSSRSNVQGQCQLKIQFSTAKGSGFHLYDPRELYAAVNQKFAEYEAELFFSKNKDKSWDCDLSVQALSVLSQIAMHYDISICQQSMYAISCVCKIHNYKQIDYKVLANELKQICNQSLEQYPDEVEDFISCLEEFVERCMTMFHYVRGVFPYKDEKSAVRLNDLLTCLELIYSIPEFQKKHQNKTLLQDIQTAFKKATEKWYANQCSLLTPKTESIKSELQTFNELAEKIFTDLHAARNYYNNLFTRIGEDYFTTVFFTIDHLVARDMKKIMEAFNDSSLECSEKVDKLTFQVYFTLKELTKYRMQLEPENQSARLNLDSLHKWFSPLVKMWFDWTHENSVSLIKKAVEIEEVEVIDSYVKYSTSAVDASCCFQQTCDFWKELDWPDADDGFALLAKLVDDICTAGTCYVDLIYDRLERVHFYDDEGQFDITEQLCVTLNNLDHVRRTLESLPERLNFEKVTSGLSHHGNVHAENCRAQLLKIIESGDENFNVKTSSLINNICKKMGVGINQFIQQFSKVPENVDIYQAINPLLQYLDNNLIKLNECLFGGVFDKIVVRILNVVMENFWSLVSAKSTKPAKYYERLWDCLEILLEFFVADGNGVKMSVILNDGFYSMSVSYLTKAKLDTGTLIGLYFKDKLEYQAKKKEFYGSLTFKVFYSSTAQSLFVNVINAKNLPVLDSNGKADPYVTVELCPSHIFKCAEKSTKIVKKTLDPYFGETFTFNISDKLCSSTNGAVVLFTVMDYNILRKNDYAGECAVSLNNVPGLSWDENVPGMGADLPEIEVNLTHPDTSGEIFAILNSRTSCDKEAMTFVKKRISMYEAAQDSLS</sequence>
<dbReference type="eggNOG" id="KOG1328">
    <property type="taxonomic scope" value="Eukaryota"/>
</dbReference>
<evidence type="ECO:0000259" key="9">
    <source>
        <dbReference type="PROSITE" id="PS51258"/>
    </source>
</evidence>
<dbReference type="CTD" id="6757865"/>
<dbReference type="PANTHER" id="PTHR45999:SF4">
    <property type="entry name" value="UNC-13-4A, ISOFORM B"/>
    <property type="match status" value="1"/>
</dbReference>
<gene>
    <name evidence="11" type="ORF">TRIADDRAFT_60504</name>
</gene>
<dbReference type="PROSITE" id="PS50004">
    <property type="entry name" value="C2"/>
    <property type="match status" value="1"/>
</dbReference>
<dbReference type="InterPro" id="IPR014770">
    <property type="entry name" value="Munc13_1"/>
</dbReference>
<feature type="domain" description="MHD2" evidence="10">
    <location>
        <begin position="794"/>
        <end position="903"/>
    </location>
</feature>
<dbReference type="Pfam" id="PF00168">
    <property type="entry name" value="C2"/>
    <property type="match status" value="2"/>
</dbReference>
<name>B3S8D8_TRIAD</name>
<keyword evidence="12" id="KW-1185">Reference proteome</keyword>
<feature type="region of interest" description="Disordered" evidence="7">
    <location>
        <begin position="148"/>
        <end position="185"/>
    </location>
</feature>
<dbReference type="GO" id="GO:0005770">
    <property type="term" value="C:late endosome"/>
    <property type="evidence" value="ECO:0007669"/>
    <property type="project" value="UniProtKB-SubCell"/>
</dbReference>
<dbReference type="CDD" id="cd04009">
    <property type="entry name" value="C2B_Munc13-like"/>
    <property type="match status" value="1"/>
</dbReference>